<protein>
    <submittedName>
        <fullName evidence="2">Transposase domain-containing protein</fullName>
    </submittedName>
</protein>
<dbReference type="InterPro" id="IPR039552">
    <property type="entry name" value="IS66_C"/>
</dbReference>
<dbReference type="EMBL" id="JABEQL010000049">
    <property type="protein sequence ID" value="MBB2181204.1"/>
    <property type="molecule type" value="Genomic_DNA"/>
</dbReference>
<name>A0A7W4JHH7_9PROT</name>
<dbReference type="RefSeq" id="WP_182968928.1">
    <property type="nucleotide sequence ID" value="NZ_JABEQL010000049.1"/>
</dbReference>
<dbReference type="AlphaFoldDB" id="A0A7W4JHH7"/>
<gene>
    <name evidence="2" type="ORF">HLH29_18990</name>
</gene>
<feature type="non-terminal residue" evidence="2">
    <location>
        <position position="1"/>
    </location>
</feature>
<evidence type="ECO:0000313" key="2">
    <source>
        <dbReference type="EMBL" id="MBB2181204.1"/>
    </source>
</evidence>
<dbReference type="Pfam" id="PF13817">
    <property type="entry name" value="DDE_Tnp_IS66_C"/>
    <property type="match status" value="1"/>
</dbReference>
<evidence type="ECO:0000259" key="1">
    <source>
        <dbReference type="Pfam" id="PF13817"/>
    </source>
</evidence>
<organism evidence="2 3">
    <name type="scientific">Gluconacetobacter tumulicola</name>
    <dbReference type="NCBI Taxonomy" id="1017177"/>
    <lineage>
        <taxon>Bacteria</taxon>
        <taxon>Pseudomonadati</taxon>
        <taxon>Pseudomonadota</taxon>
        <taxon>Alphaproteobacteria</taxon>
        <taxon>Acetobacterales</taxon>
        <taxon>Acetobacteraceae</taxon>
        <taxon>Gluconacetobacter</taxon>
    </lineage>
</organism>
<keyword evidence="3" id="KW-1185">Reference proteome</keyword>
<comment type="caution">
    <text evidence="2">The sequence shown here is derived from an EMBL/GenBank/DDBJ whole genome shotgun (WGS) entry which is preliminary data.</text>
</comment>
<proteinExistence type="predicted"/>
<evidence type="ECO:0000313" key="3">
    <source>
        <dbReference type="Proteomes" id="UP000525623"/>
    </source>
</evidence>
<accession>A0A7W4JHH7</accession>
<feature type="domain" description="Transposase IS66 C-terminal" evidence="1">
    <location>
        <begin position="7"/>
        <end position="44"/>
    </location>
</feature>
<dbReference type="Proteomes" id="UP000525623">
    <property type="component" value="Unassembled WGS sequence"/>
</dbReference>
<sequence>NIADAMTIIESAKLSGLNPHDYLADVLTRINDHKINRLHELLPWNWRPMPTTHKQAA</sequence>
<reference evidence="2 3" key="1">
    <citation type="submission" date="2020-04" db="EMBL/GenBank/DDBJ databases">
        <title>Description of novel Gluconacetobacter.</title>
        <authorList>
            <person name="Sombolestani A."/>
        </authorList>
    </citation>
    <scope>NUCLEOTIDE SEQUENCE [LARGE SCALE GENOMIC DNA]</scope>
    <source>
        <strain evidence="2 3">LMG 27725</strain>
    </source>
</reference>